<name>A0AA48GR46_9BACT</name>
<dbReference type="InterPro" id="IPR012338">
    <property type="entry name" value="Beta-lactam/transpept-like"/>
</dbReference>
<comment type="similarity">
    <text evidence="1">Belongs to the peptidase S13 family.</text>
</comment>
<keyword evidence="5" id="KW-1185">Reference proteome</keyword>
<sequence>MIYARSMRMLILCLAAVAGFAQGPALPERLRDLAASPRFARVHLGVHVRDLDTGRTVFAWNADKGFVPGSCAKLFTCASALCGLGPEATFRTSVAAAGPLGADGTLAGDLLLVGRGDPMLLARRNDGPWRPDPLEALADQLVRAGLRRVRGDVVGDGRWFRTRPWGSGWEIQDRAFAYGADVSALTVHDNMVDLRIYPGPAPGRPCFLFPQPGLGLLPLANRTATGPGPAIDLAWEGDTLVVTGALPPGAPPLTLAVPVRNPEAFAARLLRRSLERRGVQVDGTARAVRDSDPTPGRELAGLDSRPLKDLVRATLKASNNLYAQLLLLQQGRSEAAGLAAERTFLEAAGIREGVILEEGSGLSRKNLVAPEALTALLATLDKRPEGPAFRAALPLAGVDGTLQARMGGSAAVGRVAAKTGTLRFTHGLAGYAEGPGGTRLAFALLLNGDPAPDAREVLDRFVLLMAETAP</sequence>
<dbReference type="GO" id="GO:0006508">
    <property type="term" value="P:proteolysis"/>
    <property type="evidence" value="ECO:0007669"/>
    <property type="project" value="InterPro"/>
</dbReference>
<reference evidence="4" key="1">
    <citation type="journal article" date="2023" name="Int. J. Syst. Evol. Microbiol.">
        <title>Mesoterricola silvestris gen. nov., sp. nov., Mesoterricola sediminis sp. nov., Geothrix oryzae sp. nov., Geothrix edaphica sp. nov., Geothrix rubra sp. nov., and Geothrix limicola sp. nov., six novel members of Acidobacteriota isolated from soils.</title>
        <authorList>
            <person name="Itoh H."/>
            <person name="Sugisawa Y."/>
            <person name="Mise K."/>
            <person name="Xu Z."/>
            <person name="Kuniyasu M."/>
            <person name="Ushijima N."/>
            <person name="Kawano K."/>
            <person name="Kobayashi E."/>
            <person name="Shiratori Y."/>
            <person name="Masuda Y."/>
            <person name="Senoo K."/>
        </authorList>
    </citation>
    <scope>NUCLEOTIDE SEQUENCE</scope>
    <source>
        <strain evidence="4">W786</strain>
    </source>
</reference>
<proteinExistence type="inferred from homology"/>
<protein>
    <submittedName>
        <fullName evidence="4">Peptidase M15</fullName>
    </submittedName>
</protein>
<feature type="chain" id="PRO_5041240960" evidence="3">
    <location>
        <begin position="22"/>
        <end position="470"/>
    </location>
</feature>
<dbReference type="GO" id="GO:0004185">
    <property type="term" value="F:serine-type carboxypeptidase activity"/>
    <property type="evidence" value="ECO:0007669"/>
    <property type="project" value="InterPro"/>
</dbReference>
<dbReference type="Pfam" id="PF02113">
    <property type="entry name" value="Peptidase_S13"/>
    <property type="match status" value="1"/>
</dbReference>
<evidence type="ECO:0000256" key="3">
    <source>
        <dbReference type="SAM" id="SignalP"/>
    </source>
</evidence>
<dbReference type="KEGG" id="msea:METESE_26840"/>
<evidence type="ECO:0000256" key="1">
    <source>
        <dbReference type="ARBA" id="ARBA00006096"/>
    </source>
</evidence>
<dbReference type="PRINTS" id="PR00922">
    <property type="entry name" value="DADACBPTASE3"/>
</dbReference>
<organism evidence="4 5">
    <name type="scientific">Mesoterricola sediminis</name>
    <dbReference type="NCBI Taxonomy" id="2927980"/>
    <lineage>
        <taxon>Bacteria</taxon>
        <taxon>Pseudomonadati</taxon>
        <taxon>Acidobacteriota</taxon>
        <taxon>Holophagae</taxon>
        <taxon>Holophagales</taxon>
        <taxon>Holophagaceae</taxon>
        <taxon>Mesoterricola</taxon>
    </lineage>
</organism>
<dbReference type="Gene3D" id="3.50.80.20">
    <property type="entry name" value="D-Ala-D-Ala carboxypeptidase C, peptidase S13"/>
    <property type="match status" value="1"/>
</dbReference>
<dbReference type="Proteomes" id="UP001228113">
    <property type="component" value="Chromosome"/>
</dbReference>
<dbReference type="PANTHER" id="PTHR30023:SF0">
    <property type="entry name" value="PENICILLIN-SENSITIVE CARBOXYPEPTIDASE A"/>
    <property type="match status" value="1"/>
</dbReference>
<keyword evidence="2" id="KW-0378">Hydrolase</keyword>
<evidence type="ECO:0000256" key="2">
    <source>
        <dbReference type="ARBA" id="ARBA00022801"/>
    </source>
</evidence>
<dbReference type="Gene3D" id="3.40.710.10">
    <property type="entry name" value="DD-peptidase/beta-lactamase superfamily"/>
    <property type="match status" value="2"/>
</dbReference>
<dbReference type="AlphaFoldDB" id="A0AA48GR46"/>
<dbReference type="PANTHER" id="PTHR30023">
    <property type="entry name" value="D-ALANYL-D-ALANINE CARBOXYPEPTIDASE"/>
    <property type="match status" value="1"/>
</dbReference>
<evidence type="ECO:0000313" key="5">
    <source>
        <dbReference type="Proteomes" id="UP001228113"/>
    </source>
</evidence>
<dbReference type="InterPro" id="IPR000667">
    <property type="entry name" value="Peptidase_S13"/>
</dbReference>
<gene>
    <name evidence="4" type="primary">dacB</name>
    <name evidence="4" type="ORF">METESE_26840</name>
</gene>
<feature type="signal peptide" evidence="3">
    <location>
        <begin position="1"/>
        <end position="21"/>
    </location>
</feature>
<dbReference type="SUPFAM" id="SSF56601">
    <property type="entry name" value="beta-lactamase/transpeptidase-like"/>
    <property type="match status" value="1"/>
</dbReference>
<dbReference type="GO" id="GO:0000270">
    <property type="term" value="P:peptidoglycan metabolic process"/>
    <property type="evidence" value="ECO:0007669"/>
    <property type="project" value="TreeGrafter"/>
</dbReference>
<evidence type="ECO:0000313" key="4">
    <source>
        <dbReference type="EMBL" id="BDU77726.1"/>
    </source>
</evidence>
<dbReference type="EMBL" id="AP027081">
    <property type="protein sequence ID" value="BDU77726.1"/>
    <property type="molecule type" value="Genomic_DNA"/>
</dbReference>
<dbReference type="NCBIfam" id="TIGR00666">
    <property type="entry name" value="PBP4"/>
    <property type="match status" value="1"/>
</dbReference>
<accession>A0AA48GR46</accession>
<keyword evidence="3" id="KW-0732">Signal</keyword>